<evidence type="ECO:0000256" key="2">
    <source>
        <dbReference type="ARBA" id="ARBA00023012"/>
    </source>
</evidence>
<comment type="caution">
    <text evidence="8">The sequence shown here is derived from an EMBL/GenBank/DDBJ whole genome shotgun (WGS) entry which is preliminary data.</text>
</comment>
<reference evidence="8 9" key="1">
    <citation type="submission" date="2022-01" db="EMBL/GenBank/DDBJ databases">
        <title>Whole genome-based taxonomy of the Shewanellaceae.</title>
        <authorList>
            <person name="Martin-Rodriguez A.J."/>
        </authorList>
    </citation>
    <scope>NUCLEOTIDE SEQUENCE [LARGE SCALE GENOMIC DNA]</scope>
    <source>
        <strain evidence="8 9">DSM 21332</strain>
    </source>
</reference>
<dbReference type="InterPro" id="IPR001789">
    <property type="entry name" value="Sig_transdc_resp-reg_receiver"/>
</dbReference>
<dbReference type="InterPro" id="IPR011006">
    <property type="entry name" value="CheY-like_superfamily"/>
</dbReference>
<protein>
    <submittedName>
        <fullName evidence="8">Response regulator</fullName>
    </submittedName>
</protein>
<accession>A0ABT0N4M4</accession>
<evidence type="ECO:0000259" key="7">
    <source>
        <dbReference type="PROSITE" id="PS50110"/>
    </source>
</evidence>
<keyword evidence="3" id="KW-0805">Transcription regulation</keyword>
<dbReference type="EMBL" id="JAKIKT010000002">
    <property type="protein sequence ID" value="MCL2913373.1"/>
    <property type="molecule type" value="Genomic_DNA"/>
</dbReference>
<evidence type="ECO:0000313" key="8">
    <source>
        <dbReference type="EMBL" id="MCL2913373.1"/>
    </source>
</evidence>
<name>A0ABT0N4M4_9GAMM</name>
<keyword evidence="2" id="KW-0902">Two-component regulatory system</keyword>
<evidence type="ECO:0000256" key="4">
    <source>
        <dbReference type="ARBA" id="ARBA00023125"/>
    </source>
</evidence>
<dbReference type="PROSITE" id="PS50110">
    <property type="entry name" value="RESPONSE_REGULATORY"/>
    <property type="match status" value="1"/>
</dbReference>
<evidence type="ECO:0000256" key="5">
    <source>
        <dbReference type="ARBA" id="ARBA00023163"/>
    </source>
</evidence>
<keyword evidence="1 6" id="KW-0597">Phosphoprotein</keyword>
<evidence type="ECO:0000256" key="1">
    <source>
        <dbReference type="ARBA" id="ARBA00022553"/>
    </source>
</evidence>
<evidence type="ECO:0000256" key="3">
    <source>
        <dbReference type="ARBA" id="ARBA00023015"/>
    </source>
</evidence>
<feature type="domain" description="Response regulatory" evidence="7">
    <location>
        <begin position="5"/>
        <end position="118"/>
    </location>
</feature>
<dbReference type="InterPro" id="IPR039420">
    <property type="entry name" value="WalR-like"/>
</dbReference>
<organism evidence="8 9">
    <name type="scientific">Shewanella corallii</name>
    <dbReference type="NCBI Taxonomy" id="560080"/>
    <lineage>
        <taxon>Bacteria</taxon>
        <taxon>Pseudomonadati</taxon>
        <taxon>Pseudomonadota</taxon>
        <taxon>Gammaproteobacteria</taxon>
        <taxon>Alteromonadales</taxon>
        <taxon>Shewanellaceae</taxon>
        <taxon>Shewanella</taxon>
    </lineage>
</organism>
<keyword evidence="4" id="KW-0238">DNA-binding</keyword>
<feature type="modified residue" description="4-aspartylphosphate" evidence="6">
    <location>
        <position position="53"/>
    </location>
</feature>
<keyword evidence="9" id="KW-1185">Reference proteome</keyword>
<dbReference type="Proteomes" id="UP001202831">
    <property type="component" value="Unassembled WGS sequence"/>
</dbReference>
<keyword evidence="5" id="KW-0804">Transcription</keyword>
<dbReference type="RefSeq" id="WP_249248160.1">
    <property type="nucleotide sequence ID" value="NZ_JAKIKT010000002.1"/>
</dbReference>
<evidence type="ECO:0000256" key="6">
    <source>
        <dbReference type="PROSITE-ProRule" id="PRU00169"/>
    </source>
</evidence>
<dbReference type="PANTHER" id="PTHR48111:SF1">
    <property type="entry name" value="TWO-COMPONENT RESPONSE REGULATOR ORR33"/>
    <property type="match status" value="1"/>
</dbReference>
<sequence length="363" mass="41426">MSMQTVWVVDDDRDYCQLIAEVLEDDYELRVFYNARDYEVAIHDEHPEVILMDINLPDKDGITLCKELVENGTDSSVLFVSGMNTLDERLRAYDAGGVDFIAKPFELKELIAKTAAVASYQAKKKMLKQSESMSRDMAFQSMTESSQYGSVMQFFRQCFLCDNFDDLAKAFFDVMQQLNLKTCLEIRVGEPKYYVPENTAISPIEANIFELLDKQGRLYDFGSRTICNDKHVSFLIKNMPLDDEVLYGRLRDVIAVIIEGLEARVLDIQRQQTLQMVLDKIQGLLAGVKTSIMENDKRFSKALTNITTDIRGSFHVLDMTLEQEEYFSGLVERHLKEANSAGDAFVRLQKSLNSVIQEIESGQ</sequence>
<dbReference type="PANTHER" id="PTHR48111">
    <property type="entry name" value="REGULATOR OF RPOS"/>
    <property type="match status" value="1"/>
</dbReference>
<dbReference type="SUPFAM" id="SSF52172">
    <property type="entry name" value="CheY-like"/>
    <property type="match status" value="1"/>
</dbReference>
<evidence type="ECO:0000313" key="9">
    <source>
        <dbReference type="Proteomes" id="UP001202831"/>
    </source>
</evidence>
<gene>
    <name evidence="8" type="ORF">L2725_06175</name>
</gene>
<proteinExistence type="predicted"/>
<dbReference type="Gene3D" id="3.40.50.2300">
    <property type="match status" value="1"/>
</dbReference>
<dbReference type="SMART" id="SM00448">
    <property type="entry name" value="REC"/>
    <property type="match status" value="1"/>
</dbReference>
<dbReference type="Pfam" id="PF00072">
    <property type="entry name" value="Response_reg"/>
    <property type="match status" value="1"/>
</dbReference>